<dbReference type="SUPFAM" id="SSF55486">
    <property type="entry name" value="Metalloproteases ('zincins'), catalytic domain"/>
    <property type="match status" value="1"/>
</dbReference>
<evidence type="ECO:0000313" key="3">
    <source>
        <dbReference type="Proteomes" id="UP000251891"/>
    </source>
</evidence>
<dbReference type="EMBL" id="QLYX01000017">
    <property type="protein sequence ID" value="RAY11637.1"/>
    <property type="molecule type" value="Genomic_DNA"/>
</dbReference>
<keyword evidence="3" id="KW-1185">Reference proteome</keyword>
<evidence type="ECO:0008006" key="4">
    <source>
        <dbReference type="Google" id="ProtNLM"/>
    </source>
</evidence>
<feature type="compositionally biased region" description="Low complexity" evidence="1">
    <location>
        <begin position="28"/>
        <end position="37"/>
    </location>
</feature>
<organism evidence="2 3">
    <name type="scientific">Actinomadura craniellae</name>
    <dbReference type="NCBI Taxonomy" id="2231787"/>
    <lineage>
        <taxon>Bacteria</taxon>
        <taxon>Bacillati</taxon>
        <taxon>Actinomycetota</taxon>
        <taxon>Actinomycetes</taxon>
        <taxon>Streptosporangiales</taxon>
        <taxon>Thermomonosporaceae</taxon>
        <taxon>Actinomadura</taxon>
    </lineage>
</organism>
<dbReference type="Proteomes" id="UP000251891">
    <property type="component" value="Unassembled WGS sequence"/>
</dbReference>
<proteinExistence type="predicted"/>
<reference evidence="2 3" key="1">
    <citation type="submission" date="2018-06" db="EMBL/GenBank/DDBJ databases">
        <title>Actinomadura craniellae sp. nov. isolated from marine sponge Craniella sp.</title>
        <authorList>
            <person name="Li L."/>
            <person name="Xu Q.H."/>
            <person name="Lin H.W."/>
            <person name="Lu Y.H."/>
        </authorList>
    </citation>
    <scope>NUCLEOTIDE SEQUENCE [LARGE SCALE GENOMIC DNA]</scope>
    <source>
        <strain evidence="2 3">LHW63021</strain>
    </source>
</reference>
<protein>
    <recommendedName>
        <fullName evidence="4">Peptidase M4 domain-containing protein</fullName>
    </recommendedName>
</protein>
<evidence type="ECO:0000256" key="1">
    <source>
        <dbReference type="SAM" id="MobiDB-lite"/>
    </source>
</evidence>
<sequence>MPVAVRTEPPIGTVVPEEVAQRVTQSFRGGPTTTPAAGPRPSPVPTPLPMAAGHRLLIYKQDPSVAELGIRTVFVQSTILNGPADTRIRTELPGVTPVGRNIDGDFIFPPNSPQFDCAHTFAVVRETLSMYERHNGGRPLPFAWNSGSNTDPITVFPRAGIDANAFYSRTAKALKFFSFTPPGASRPVMTNNSFDVVTHEMAHAILDGIKPGWIGTVDNPPQTGGLHEAFGDLTAIFMTLSQADQAEAFVAATKADLHATSFLPAMGEEFGAAFGLPFGLRNADNDLRLSDVGNEVHDISQVFTGGVYDILADVFAFELSRQRQVKSPTQILMEVASSLCKLLFDAIVASPRTGATYADVVGQLVRKSAERDDPPIYRTCILNRFAVREVVEPPVSLDELMSGNMDMANPHYTGGGDAKRIPEVRPADEKSASLRAVQDRSGCCGTMQMPEFRVVPADRLATRGPLTDEDILAAELAELRESFGKLDQNR</sequence>
<gene>
    <name evidence="2" type="ORF">DPM19_28845</name>
</gene>
<dbReference type="AlphaFoldDB" id="A0A365GXS2"/>
<accession>A0A365GXS2</accession>
<comment type="caution">
    <text evidence="2">The sequence shown here is derived from an EMBL/GenBank/DDBJ whole genome shotgun (WGS) entry which is preliminary data.</text>
</comment>
<feature type="region of interest" description="Disordered" evidence="1">
    <location>
        <begin position="26"/>
        <end position="46"/>
    </location>
</feature>
<name>A0A365GXS2_9ACTN</name>
<evidence type="ECO:0000313" key="2">
    <source>
        <dbReference type="EMBL" id="RAY11637.1"/>
    </source>
</evidence>